<dbReference type="InterPro" id="IPR001650">
    <property type="entry name" value="Helicase_C-like"/>
</dbReference>
<dbReference type="PANTHER" id="PTHR10799">
    <property type="entry name" value="SNF2/RAD54 HELICASE FAMILY"/>
    <property type="match status" value="1"/>
</dbReference>
<feature type="domain" description="Helicase C-terminal" evidence="3">
    <location>
        <begin position="493"/>
        <end position="642"/>
    </location>
</feature>
<dbReference type="PROSITE" id="PS51194">
    <property type="entry name" value="HELICASE_CTER"/>
    <property type="match status" value="1"/>
</dbReference>
<sequence>MLFRILWRRRKESERPHTAVANGEKSPNSMAPFTLHTDSPLAMPAAESSPLDTYQPFTLSFRIDPYVTGWNRGLERGLPVETQTWELAGPAFRVLSLNPGVNKIEIKSFFFLSHDDAPSPEGLLPNGSEPSGQRVTGADDPVGAPFSGKQCVTGHGIRPQCGVKCDAAVLLERLAAGAGHRICPPEDVIKLEDRLQYLLQPPLEFILAERQLEFPHPPFPYQLEGVAFLFPRHAAILADEMGLGKTMQAITAIRLLLRCGEVRRVLLICPKPLVSNWRREFELWAPEIPVMVIEGEPQRRRWQWELTTVPVKIANYELLPRDQEFFTAKDETGEPRVSFDLVVLDESQRIKNRAGATSQAVRAISRKRSWALTGTPVENSTDDLVGIFEFLSPGFLTPDMKPHRLGTTIADFVLRRTKDEVLTDLPPKLFRDAEIELTPEQWKTYEMAEKEGVLRLSELGAEITIQHVFELVIRLKQICNFDPVTGASAKMERLEADLEEIADSGRKAIIFSQWVGTLEEIGRRLPQYRPLYFHGRIPPRQREEVIRRFREDPQHRILLMSYGAGSVGLNLQFVNYVFLFDRWWNPAVEDQAINRAHRIGAAGPVIVTRFLAVDTIEQRINTILEQKRALFETIFSATTPKKLALTQEEIFSLFNLHIPGTAEAA</sequence>
<gene>
    <name evidence="4" type="ORF">THTE_2757</name>
</gene>
<dbReference type="KEGG" id="ttf:THTE_2757"/>
<proteinExistence type="predicted"/>
<dbReference type="EMBL" id="CP018477">
    <property type="protein sequence ID" value="ASV75359.1"/>
    <property type="molecule type" value="Genomic_DNA"/>
</dbReference>
<name>A0A286RHB9_9BACT</name>
<evidence type="ECO:0000313" key="4">
    <source>
        <dbReference type="EMBL" id="ASV75359.1"/>
    </source>
</evidence>
<dbReference type="Proteomes" id="UP000215086">
    <property type="component" value="Chromosome"/>
</dbReference>
<organism evidence="4 5">
    <name type="scientific">Thermogutta terrifontis</name>
    <dbReference type="NCBI Taxonomy" id="1331910"/>
    <lineage>
        <taxon>Bacteria</taxon>
        <taxon>Pseudomonadati</taxon>
        <taxon>Planctomycetota</taxon>
        <taxon>Planctomycetia</taxon>
        <taxon>Pirellulales</taxon>
        <taxon>Thermoguttaceae</taxon>
        <taxon>Thermogutta</taxon>
    </lineage>
</organism>
<evidence type="ECO:0008006" key="6">
    <source>
        <dbReference type="Google" id="ProtNLM"/>
    </source>
</evidence>
<dbReference type="Pfam" id="PF00271">
    <property type="entry name" value="Helicase_C"/>
    <property type="match status" value="1"/>
</dbReference>
<dbReference type="RefSeq" id="WP_237260120.1">
    <property type="nucleotide sequence ID" value="NZ_CP018477.1"/>
</dbReference>
<dbReference type="Gene3D" id="3.40.50.300">
    <property type="entry name" value="P-loop containing nucleotide triphosphate hydrolases"/>
    <property type="match status" value="1"/>
</dbReference>
<dbReference type="Pfam" id="PF00176">
    <property type="entry name" value="SNF2-rel_dom"/>
    <property type="match status" value="1"/>
</dbReference>
<dbReference type="InterPro" id="IPR014001">
    <property type="entry name" value="Helicase_ATP-bd"/>
</dbReference>
<evidence type="ECO:0000259" key="3">
    <source>
        <dbReference type="PROSITE" id="PS51194"/>
    </source>
</evidence>
<reference evidence="4 5" key="1">
    <citation type="journal article" name="Front. Microbiol.">
        <title>Sugar Metabolism of the First Thermophilic Planctomycete Thermogutta terrifontis: Comparative Genomic and Transcriptomic Approaches.</title>
        <authorList>
            <person name="Elcheninov A.G."/>
            <person name="Menzel P."/>
            <person name="Gudbergsdottir S.R."/>
            <person name="Slesarev A.I."/>
            <person name="Kadnikov V.V."/>
            <person name="Krogh A."/>
            <person name="Bonch-Osmolovskaya E.A."/>
            <person name="Peng X."/>
            <person name="Kublanov I.V."/>
        </authorList>
    </citation>
    <scope>NUCLEOTIDE SEQUENCE [LARGE SCALE GENOMIC DNA]</scope>
    <source>
        <strain evidence="4 5">R1</strain>
    </source>
</reference>
<dbReference type="GO" id="GO:0016787">
    <property type="term" value="F:hydrolase activity"/>
    <property type="evidence" value="ECO:0007669"/>
    <property type="project" value="UniProtKB-KW"/>
</dbReference>
<dbReference type="SMART" id="SM00487">
    <property type="entry name" value="DEXDc"/>
    <property type="match status" value="1"/>
</dbReference>
<evidence type="ECO:0000256" key="1">
    <source>
        <dbReference type="ARBA" id="ARBA00022801"/>
    </source>
</evidence>
<dbReference type="InterPro" id="IPR027417">
    <property type="entry name" value="P-loop_NTPase"/>
</dbReference>
<dbReference type="InterPro" id="IPR049730">
    <property type="entry name" value="SNF2/RAD54-like_C"/>
</dbReference>
<dbReference type="Gene3D" id="3.40.50.10810">
    <property type="entry name" value="Tandem AAA-ATPase domain"/>
    <property type="match status" value="1"/>
</dbReference>
<dbReference type="CDD" id="cd18793">
    <property type="entry name" value="SF2_C_SNF"/>
    <property type="match status" value="1"/>
</dbReference>
<evidence type="ECO:0000313" key="5">
    <source>
        <dbReference type="Proteomes" id="UP000215086"/>
    </source>
</evidence>
<evidence type="ECO:0000259" key="2">
    <source>
        <dbReference type="PROSITE" id="PS51192"/>
    </source>
</evidence>
<dbReference type="AlphaFoldDB" id="A0A286RHB9"/>
<keyword evidence="1" id="KW-0378">Hydrolase</keyword>
<protein>
    <recommendedName>
        <fullName evidence="6">Helicase</fullName>
    </recommendedName>
</protein>
<dbReference type="InterPro" id="IPR038718">
    <property type="entry name" value="SNF2-like_sf"/>
</dbReference>
<dbReference type="PROSITE" id="PS51192">
    <property type="entry name" value="HELICASE_ATP_BIND_1"/>
    <property type="match status" value="1"/>
</dbReference>
<dbReference type="SMART" id="SM00490">
    <property type="entry name" value="HELICc"/>
    <property type="match status" value="1"/>
</dbReference>
<accession>A0A286RHB9</accession>
<dbReference type="InterPro" id="IPR000330">
    <property type="entry name" value="SNF2_N"/>
</dbReference>
<feature type="domain" description="Helicase ATP-binding" evidence="2">
    <location>
        <begin position="226"/>
        <end position="394"/>
    </location>
</feature>
<keyword evidence="5" id="KW-1185">Reference proteome</keyword>
<dbReference type="GO" id="GO:0005524">
    <property type="term" value="F:ATP binding"/>
    <property type="evidence" value="ECO:0007669"/>
    <property type="project" value="InterPro"/>
</dbReference>
<dbReference type="SUPFAM" id="SSF52540">
    <property type="entry name" value="P-loop containing nucleoside triphosphate hydrolases"/>
    <property type="match status" value="2"/>
</dbReference>